<reference evidence="3 4" key="1">
    <citation type="journal article" date="2011" name="Proc. Natl. Acad. Sci. U.S.A.">
        <title>Comparative genomics of xylose-fermenting fungi for enhanced biofuel production.</title>
        <authorList>
            <person name="Wohlbach D.J."/>
            <person name="Kuo A."/>
            <person name="Sato T.K."/>
            <person name="Potts K.M."/>
            <person name="Salamov A.A."/>
            <person name="LaButti K.M."/>
            <person name="Sun H."/>
            <person name="Clum A."/>
            <person name="Pangilinan J.L."/>
            <person name="Lindquist E.A."/>
            <person name="Lucas S."/>
            <person name="Lapidus A."/>
            <person name="Jin M."/>
            <person name="Gunawan C."/>
            <person name="Balan V."/>
            <person name="Dale B.E."/>
            <person name="Jeffries T.W."/>
            <person name="Zinkel R."/>
            <person name="Barry K.W."/>
            <person name="Grigoriev I.V."/>
            <person name="Gasch A.P."/>
        </authorList>
    </citation>
    <scope>NUCLEOTIDE SEQUENCE [LARGE SCALE GENOMIC DNA]</scope>
    <source>
        <strain evidence="4">ATCC 10573 / BCRC 21748 / CBS 615 / JCM 9827 / NBRC 10315 / NRRL Y-1498 / VKM Y-70</strain>
    </source>
</reference>
<dbReference type="InterPro" id="IPR001680">
    <property type="entry name" value="WD40_rpt"/>
</dbReference>
<proteinExistence type="predicted"/>
<feature type="domain" description="DUF2415" evidence="2">
    <location>
        <begin position="317"/>
        <end position="361"/>
    </location>
</feature>
<dbReference type="Proteomes" id="UP000000707">
    <property type="component" value="Unassembled WGS sequence"/>
</dbReference>
<dbReference type="SUPFAM" id="SSF50978">
    <property type="entry name" value="WD40 repeat-like"/>
    <property type="match status" value="1"/>
</dbReference>
<dbReference type="eggNOG" id="KOG4532">
    <property type="taxonomic scope" value="Eukaryota"/>
</dbReference>
<dbReference type="Gene3D" id="2.130.10.10">
    <property type="entry name" value="YVTN repeat-like/Quinoprotein amine dehydrogenase"/>
    <property type="match status" value="1"/>
</dbReference>
<dbReference type="EMBL" id="GL996510">
    <property type="protein sequence ID" value="EGV66866.1"/>
    <property type="molecule type" value="Genomic_DNA"/>
</dbReference>
<keyword evidence="4" id="KW-1185">Reference proteome</keyword>
<feature type="region of interest" description="Disordered" evidence="1">
    <location>
        <begin position="380"/>
        <end position="409"/>
    </location>
</feature>
<gene>
    <name evidence="3" type="ORF">CANTEDRAFT_112372</name>
</gene>
<evidence type="ECO:0000256" key="1">
    <source>
        <dbReference type="SAM" id="MobiDB-lite"/>
    </source>
</evidence>
<evidence type="ECO:0000313" key="4">
    <source>
        <dbReference type="Proteomes" id="UP000000707"/>
    </source>
</evidence>
<dbReference type="PANTHER" id="PTHR43991:SF9">
    <property type="entry name" value="DUF2415 DOMAIN-CONTAINING PROTEIN"/>
    <property type="match status" value="1"/>
</dbReference>
<evidence type="ECO:0000259" key="2">
    <source>
        <dbReference type="Pfam" id="PF10313"/>
    </source>
</evidence>
<evidence type="ECO:0000313" key="3">
    <source>
        <dbReference type="EMBL" id="EGV66866.1"/>
    </source>
</evidence>
<accession>G3AX00</accession>
<dbReference type="OrthoDB" id="418169at2759"/>
<sequence length="565" mass="63111">MTIDISTNEPTLRRRSSVHTQPMPQNNYHRCFQNYYHGHNYLNPNPKYIASIKSNVNHFQLRDLLQIDQTTGDVYFTKSYSLWKLSGLNDPLGHQLVSSEVLKPDYSPRCFNVTNNGHMVIGGLMTSAYKIFYSNIEGLKLNNQNLTRPQKGLFTFYNSQLDTSKTVKLGEMINNSVLLDNGGNDQASQFKAYVCNNDSSLYALDIANGDRISISSKMRCEHDVSLNNVMKCPTSDKLLAVTGDTSSVFLVDPTSPGDSVVQKLQTNHDSGFGISFHPNGNMFSVAFQNGHCLLYDLRNLSQPLHTINSTRPGHQSGAFRACKFSNSSFSDILVVSEHVGRVHVIDLRNLNDEINNHQVIVFPFALDQFGEYKTKQWQENPHLARGYGKTDDKGLSPNHQKSPKKTDPVLESHYNLPIYDEVFNPTSIQFNVPLVYDYDYLTNVNPKLFKYHTYSPEAKPVEGPSSPGTSPVSPPFDSQPQTNSTYGSSFDSVYNAPTLALGGTASSSISPSTYHNAENHIHGEMELSGLDWYGSKLLIGCENGGIISWDVNYIARRSFGSFSFV</sequence>
<name>G3AX00_CANTC</name>
<dbReference type="SMART" id="SM00320">
    <property type="entry name" value="WD40"/>
    <property type="match status" value="3"/>
</dbReference>
<dbReference type="InterPro" id="IPR036322">
    <property type="entry name" value="WD40_repeat_dom_sf"/>
</dbReference>
<dbReference type="Pfam" id="PF10313">
    <property type="entry name" value="DUF2415"/>
    <property type="match status" value="1"/>
</dbReference>
<dbReference type="InterPro" id="IPR019417">
    <property type="entry name" value="DUF2415"/>
</dbReference>
<dbReference type="PANTHER" id="PTHR43991">
    <property type="entry name" value="WD REPEAT PROTEIN (AFU_ORTHOLOGUE AFUA_8G05640)-RELATED"/>
    <property type="match status" value="1"/>
</dbReference>
<feature type="region of interest" description="Disordered" evidence="1">
    <location>
        <begin position="458"/>
        <end position="487"/>
    </location>
</feature>
<feature type="compositionally biased region" description="Low complexity" evidence="1">
    <location>
        <begin position="461"/>
        <end position="471"/>
    </location>
</feature>
<dbReference type="AlphaFoldDB" id="G3AX00"/>
<dbReference type="InterPro" id="IPR015943">
    <property type="entry name" value="WD40/YVTN_repeat-like_dom_sf"/>
</dbReference>
<feature type="compositionally biased region" description="Polar residues" evidence="1">
    <location>
        <begin position="476"/>
        <end position="487"/>
    </location>
</feature>
<feature type="compositionally biased region" description="Polar residues" evidence="1">
    <location>
        <begin position="1"/>
        <end position="10"/>
    </location>
</feature>
<protein>
    <recommendedName>
        <fullName evidence="2">DUF2415 domain-containing protein</fullName>
    </recommendedName>
</protein>
<organism evidence="4">
    <name type="scientific">Candida tenuis (strain ATCC 10573 / BCRC 21748 / CBS 615 / JCM 9827 / NBRC 10315 / NRRL Y-1498 / VKM Y-70)</name>
    <name type="common">Yeast</name>
    <name type="synonym">Yamadazyma tenuis</name>
    <dbReference type="NCBI Taxonomy" id="590646"/>
    <lineage>
        <taxon>Eukaryota</taxon>
        <taxon>Fungi</taxon>
        <taxon>Dikarya</taxon>
        <taxon>Ascomycota</taxon>
        <taxon>Saccharomycotina</taxon>
        <taxon>Pichiomycetes</taxon>
        <taxon>Debaryomycetaceae</taxon>
        <taxon>Yamadazyma</taxon>
    </lineage>
</organism>
<feature type="region of interest" description="Disordered" evidence="1">
    <location>
        <begin position="1"/>
        <end position="25"/>
    </location>
</feature>